<name>A0ABS3SZB6_9FLAO</name>
<sequence length="564" mass="61008">MLKNYILFLILCPFIAIAQISITATESVDLSIYDNTASTLGQGEYEIFLGNDNILNKPIIFVDGFDPGDTRDITAIYNSLQFTGAGGTQNLADLVRAEGFDLIILNFPTYVNGDGATIDGGADFIERNAMVLVELINTINTDKAANSPEQNVIIGPSMGGIISRYALNFMESNAITDDTRLFISFDSPHLGANIPIGLQHQLNYLAFNGLNPVAEIQPIINDLLNSPAARQLLTDHFVPHLQSGSDVEFDPSITLPTPHPYRTSFQNRITSFTADGFPTNVRNVAIVNGSGIGSPYFAIGNSGTTVSPGFIVMDATFLVPAPPFGNVVIDIDINFTPELNTTDVVSNVIIDPPIIPPTTSTAQSQAFEFVSGIDAAPGGLFDLSALTGAVGGGDPLATDFLNALQIDKFNFIPTVSALSLVITDDTPVDWYHDIDLSSSRATTNDTPFDNTFIPDNNEQHVQLTEANVTFALNEILNPILSNGNYLSIDVRLERNPIQSELVILSNNNSNAKISISDLTGKTVFDKHIRLSNRSVIPVNLNSGFYILNVKNEENIDFTTKLIIN</sequence>
<feature type="domain" description="Secretion system C-terminal sorting" evidence="4">
    <location>
        <begin position="495"/>
        <end position="563"/>
    </location>
</feature>
<feature type="domain" description="GPI inositol-deacylase PGAP1-like alpha/beta" evidence="3">
    <location>
        <begin position="124"/>
        <end position="196"/>
    </location>
</feature>
<comment type="caution">
    <text evidence="5">The sequence shown here is derived from an EMBL/GenBank/DDBJ whole genome shotgun (WGS) entry which is preliminary data.</text>
</comment>
<dbReference type="RefSeq" id="WP_208152585.1">
    <property type="nucleotide sequence ID" value="NZ_JAGEVF010000002.1"/>
</dbReference>
<proteinExistence type="predicted"/>
<dbReference type="InterPro" id="IPR012908">
    <property type="entry name" value="PGAP1-ab_dom-like"/>
</dbReference>
<dbReference type="InterPro" id="IPR029058">
    <property type="entry name" value="AB_hydrolase_fold"/>
</dbReference>
<gene>
    <name evidence="5" type="ORF">J4050_03600</name>
</gene>
<feature type="signal peptide" evidence="2">
    <location>
        <begin position="1"/>
        <end position="18"/>
    </location>
</feature>
<evidence type="ECO:0000313" key="6">
    <source>
        <dbReference type="Proteomes" id="UP000676776"/>
    </source>
</evidence>
<evidence type="ECO:0000313" key="5">
    <source>
        <dbReference type="EMBL" id="MBO3115814.1"/>
    </source>
</evidence>
<dbReference type="Pfam" id="PF18962">
    <property type="entry name" value="Por_Secre_tail"/>
    <property type="match status" value="1"/>
</dbReference>
<accession>A0ABS3SZB6</accession>
<keyword evidence="6" id="KW-1185">Reference proteome</keyword>
<feature type="chain" id="PRO_5046857941" evidence="2">
    <location>
        <begin position="19"/>
        <end position="564"/>
    </location>
</feature>
<dbReference type="InterPro" id="IPR026444">
    <property type="entry name" value="Secre_tail"/>
</dbReference>
<dbReference type="Pfam" id="PF07819">
    <property type="entry name" value="PGAP1"/>
    <property type="match status" value="1"/>
</dbReference>
<evidence type="ECO:0000256" key="2">
    <source>
        <dbReference type="SAM" id="SignalP"/>
    </source>
</evidence>
<evidence type="ECO:0000259" key="4">
    <source>
        <dbReference type="Pfam" id="PF18962"/>
    </source>
</evidence>
<reference evidence="5 6" key="1">
    <citation type="submission" date="2021-03" db="EMBL/GenBank/DDBJ databases">
        <title>Winogradskyella sp. nov., isolated from costal sediment.</title>
        <authorList>
            <person name="Gao C."/>
        </authorList>
    </citation>
    <scope>NUCLEOTIDE SEQUENCE [LARGE SCALE GENOMIC DNA]</scope>
    <source>
        <strain evidence="5 6">DF17</strain>
    </source>
</reference>
<dbReference type="EMBL" id="JAGEVF010000002">
    <property type="protein sequence ID" value="MBO3115814.1"/>
    <property type="molecule type" value="Genomic_DNA"/>
</dbReference>
<dbReference type="Proteomes" id="UP000676776">
    <property type="component" value="Unassembled WGS sequence"/>
</dbReference>
<evidence type="ECO:0000256" key="1">
    <source>
        <dbReference type="ARBA" id="ARBA00022729"/>
    </source>
</evidence>
<protein>
    <submittedName>
        <fullName evidence="5">T9SS type A sorting domain-containing protein</fullName>
    </submittedName>
</protein>
<dbReference type="NCBIfam" id="TIGR04183">
    <property type="entry name" value="Por_Secre_tail"/>
    <property type="match status" value="1"/>
</dbReference>
<dbReference type="Gene3D" id="3.40.50.1820">
    <property type="entry name" value="alpha/beta hydrolase"/>
    <property type="match status" value="1"/>
</dbReference>
<dbReference type="SUPFAM" id="SSF53474">
    <property type="entry name" value="alpha/beta-Hydrolases"/>
    <property type="match status" value="1"/>
</dbReference>
<keyword evidence="1 2" id="KW-0732">Signal</keyword>
<organism evidence="5 6">
    <name type="scientific">Winogradskyella pelagia</name>
    <dbReference type="NCBI Taxonomy" id="2819984"/>
    <lineage>
        <taxon>Bacteria</taxon>
        <taxon>Pseudomonadati</taxon>
        <taxon>Bacteroidota</taxon>
        <taxon>Flavobacteriia</taxon>
        <taxon>Flavobacteriales</taxon>
        <taxon>Flavobacteriaceae</taxon>
        <taxon>Winogradskyella</taxon>
    </lineage>
</organism>
<evidence type="ECO:0000259" key="3">
    <source>
        <dbReference type="Pfam" id="PF07819"/>
    </source>
</evidence>